<organism evidence="1 2">
    <name type="scientific">Leishmania lindenbergi</name>
    <dbReference type="NCBI Taxonomy" id="651832"/>
    <lineage>
        <taxon>Eukaryota</taxon>
        <taxon>Discoba</taxon>
        <taxon>Euglenozoa</taxon>
        <taxon>Kinetoplastea</taxon>
        <taxon>Metakinetoplastina</taxon>
        <taxon>Trypanosomatida</taxon>
        <taxon>Trypanosomatidae</taxon>
        <taxon>Leishmaniinae</taxon>
        <taxon>Leishmania</taxon>
    </lineage>
</organism>
<proteinExistence type="predicted"/>
<gene>
    <name evidence="1" type="ORF">Q4I31_004918</name>
</gene>
<dbReference type="AlphaFoldDB" id="A0AAW3ABG3"/>
<evidence type="ECO:0000313" key="1">
    <source>
        <dbReference type="EMBL" id="KAL0501234.1"/>
    </source>
</evidence>
<dbReference type="Proteomes" id="UP001500131">
    <property type="component" value="Unassembled WGS sequence"/>
</dbReference>
<name>A0AAW3ABG3_9TRYP</name>
<reference evidence="1 2" key="1">
    <citation type="submission" date="2024-02" db="EMBL/GenBank/DDBJ databases">
        <title>FIRST GENOME SEQUENCES OF Leishmania (Viannia) shawi, Leishmania (Viannia) lindenbergi AND Leishmania (Viannia) utingensis.</title>
        <authorList>
            <person name="Resadore F."/>
            <person name="Custodio M.G.F."/>
            <person name="Boite M.C."/>
            <person name="Cupolillo E."/>
            <person name="Ferreira G.E.M."/>
        </authorList>
    </citation>
    <scope>NUCLEOTIDE SEQUENCE [LARGE SCALE GENOMIC DNA]</scope>
    <source>
        <strain evidence="1 2">MHOM/BR/1966/M15733</strain>
    </source>
</reference>
<comment type="caution">
    <text evidence="1">The sequence shown here is derived from an EMBL/GenBank/DDBJ whole genome shotgun (WGS) entry which is preliminary data.</text>
</comment>
<evidence type="ECO:0000313" key="2">
    <source>
        <dbReference type="Proteomes" id="UP001500131"/>
    </source>
</evidence>
<keyword evidence="2" id="KW-1185">Reference proteome</keyword>
<sequence>MLEATHVSPIGLQSLWFPKCSAFLGPASERNRGGGISALMQRDRRTGEGPKVVKDDVEALTVLLCCDDPTRRMHLTLDYIAERDLVTREALDQTPIDLACSSRVTEVDADLHHSMQGAKGSLDRTGVIQRDSLNGNYITCANSNNTSAWNSADEATGALPRRSAASSSIGVPSLRR</sequence>
<dbReference type="EMBL" id="JBAMZK010000029">
    <property type="protein sequence ID" value="KAL0501234.1"/>
    <property type="molecule type" value="Genomic_DNA"/>
</dbReference>
<accession>A0AAW3ABG3</accession>
<protein>
    <submittedName>
        <fullName evidence="1">Uncharacterized protein</fullName>
    </submittedName>
</protein>